<keyword evidence="7" id="KW-0282">Flagellum</keyword>
<dbReference type="InterPro" id="IPR022781">
    <property type="entry name" value="Flagellar_biosynth_FliO"/>
</dbReference>
<keyword evidence="3 6" id="KW-0812">Transmembrane</keyword>
<evidence type="ECO:0000256" key="3">
    <source>
        <dbReference type="ARBA" id="ARBA00022692"/>
    </source>
</evidence>
<accession>A0ABU3KKT0</accession>
<keyword evidence="7" id="KW-0966">Cell projection</keyword>
<protein>
    <submittedName>
        <fullName evidence="7">Flagellar biosynthetic protein FliO</fullName>
    </submittedName>
</protein>
<name>A0ABU3KKT0_9BURK</name>
<dbReference type="EMBL" id="JAVBIK010000001">
    <property type="protein sequence ID" value="MDT7518396.1"/>
    <property type="molecule type" value="Genomic_DNA"/>
</dbReference>
<organism evidence="7 8">
    <name type="scientific">Rhodoferax potami</name>
    <dbReference type="NCBI Taxonomy" id="3068338"/>
    <lineage>
        <taxon>Bacteria</taxon>
        <taxon>Pseudomonadati</taxon>
        <taxon>Pseudomonadota</taxon>
        <taxon>Betaproteobacteria</taxon>
        <taxon>Burkholderiales</taxon>
        <taxon>Comamonadaceae</taxon>
        <taxon>Rhodoferax</taxon>
    </lineage>
</organism>
<keyword evidence="5 6" id="KW-0472">Membrane</keyword>
<evidence type="ECO:0000256" key="4">
    <source>
        <dbReference type="ARBA" id="ARBA00022989"/>
    </source>
</evidence>
<sequence length="95" mass="10172">MSLQFLPVILFLLGLACLPFLIRWLKSRIPQPLHLASAQNKVISAVAVGPHQRVVTVEVGPSHDRVWLTLGVTTNGIQCLHTSAAPAAESAGEVI</sequence>
<feature type="transmembrane region" description="Helical" evidence="6">
    <location>
        <begin position="6"/>
        <end position="25"/>
    </location>
</feature>
<evidence type="ECO:0000313" key="7">
    <source>
        <dbReference type="EMBL" id="MDT7518396.1"/>
    </source>
</evidence>
<evidence type="ECO:0000313" key="8">
    <source>
        <dbReference type="Proteomes" id="UP001321700"/>
    </source>
</evidence>
<dbReference type="Pfam" id="PF04347">
    <property type="entry name" value="FliO"/>
    <property type="match status" value="1"/>
</dbReference>
<gene>
    <name evidence="7" type="ORF">RAE19_06695</name>
</gene>
<dbReference type="Proteomes" id="UP001321700">
    <property type="component" value="Unassembled WGS sequence"/>
</dbReference>
<comment type="caution">
    <text evidence="7">The sequence shown here is derived from an EMBL/GenBank/DDBJ whole genome shotgun (WGS) entry which is preliminary data.</text>
</comment>
<evidence type="ECO:0000256" key="5">
    <source>
        <dbReference type="ARBA" id="ARBA00023136"/>
    </source>
</evidence>
<evidence type="ECO:0000256" key="6">
    <source>
        <dbReference type="SAM" id="Phobius"/>
    </source>
</evidence>
<keyword evidence="7" id="KW-0969">Cilium</keyword>
<evidence type="ECO:0000256" key="1">
    <source>
        <dbReference type="ARBA" id="ARBA00004236"/>
    </source>
</evidence>
<keyword evidence="4 6" id="KW-1133">Transmembrane helix</keyword>
<keyword evidence="8" id="KW-1185">Reference proteome</keyword>
<reference evidence="7 8" key="1">
    <citation type="submission" date="2023-08" db="EMBL/GenBank/DDBJ databases">
        <title>Rhodoferax potami sp. nov. and Rhodoferax mekongensis sp. nov., isolated from the Mekong River in Thailand.</title>
        <authorList>
            <person name="Kitikhun S."/>
            <person name="Charoenyingcharoen P."/>
            <person name="Siriarchawattana P."/>
            <person name="Likhitrattanapisal S."/>
            <person name="Nilsakha T."/>
            <person name="Chanpet A."/>
            <person name="Rattanawaree P."/>
            <person name="Ingsriswang S."/>
        </authorList>
    </citation>
    <scope>NUCLEOTIDE SEQUENCE [LARGE SCALE GENOMIC DNA]</scope>
    <source>
        <strain evidence="7 8">TBRC 17660</strain>
    </source>
</reference>
<dbReference type="RefSeq" id="WP_313874156.1">
    <property type="nucleotide sequence ID" value="NZ_JAVBIK010000001.1"/>
</dbReference>
<comment type="subcellular location">
    <subcellularLocation>
        <location evidence="1">Cell membrane</location>
    </subcellularLocation>
</comment>
<proteinExistence type="predicted"/>
<keyword evidence="2" id="KW-1003">Cell membrane</keyword>
<evidence type="ECO:0000256" key="2">
    <source>
        <dbReference type="ARBA" id="ARBA00022475"/>
    </source>
</evidence>